<dbReference type="AlphaFoldDB" id="A0A8D8JUE5"/>
<sequence length="133" mass="13941">MARKREANPGELPVRTLAELAATVGDRQVRRRSAAGADGDAAVGDVQADLAGGRGGPVGAAVQDRLSVERLGPDRAHPEHGVVAPDQEELEQESARLLCGRVRWRRHGRVQAGAAQLYAVVRGVLSDLVPAAG</sequence>
<proteinExistence type="predicted"/>
<accession>A0A8D8JUE5</accession>
<protein>
    <submittedName>
        <fullName evidence="1">(northern house mosquito) hypothetical protein</fullName>
    </submittedName>
</protein>
<reference evidence="1" key="1">
    <citation type="submission" date="2021-05" db="EMBL/GenBank/DDBJ databases">
        <authorList>
            <person name="Alioto T."/>
            <person name="Alioto T."/>
            <person name="Gomez Garrido J."/>
        </authorList>
    </citation>
    <scope>NUCLEOTIDE SEQUENCE</scope>
</reference>
<dbReference type="EMBL" id="HBUE01295662">
    <property type="protein sequence ID" value="CAG6576308.1"/>
    <property type="molecule type" value="Transcribed_RNA"/>
</dbReference>
<dbReference type="EMBL" id="HBUE01189811">
    <property type="protein sequence ID" value="CAG6524625.1"/>
    <property type="molecule type" value="Transcribed_RNA"/>
</dbReference>
<dbReference type="EMBL" id="HBUE01295663">
    <property type="protein sequence ID" value="CAG6576311.1"/>
    <property type="molecule type" value="Transcribed_RNA"/>
</dbReference>
<name>A0A8D8JUE5_CULPI</name>
<evidence type="ECO:0000313" key="1">
    <source>
        <dbReference type="EMBL" id="CAG6576317.1"/>
    </source>
</evidence>
<dbReference type="EMBL" id="HBUE01189816">
    <property type="protein sequence ID" value="CAG6524631.1"/>
    <property type="molecule type" value="Transcribed_RNA"/>
</dbReference>
<dbReference type="EMBL" id="HBUE01295667">
    <property type="protein sequence ID" value="CAG6576314.1"/>
    <property type="molecule type" value="Transcribed_RNA"/>
</dbReference>
<organism evidence="1">
    <name type="scientific">Culex pipiens</name>
    <name type="common">House mosquito</name>
    <dbReference type="NCBI Taxonomy" id="7175"/>
    <lineage>
        <taxon>Eukaryota</taxon>
        <taxon>Metazoa</taxon>
        <taxon>Ecdysozoa</taxon>
        <taxon>Arthropoda</taxon>
        <taxon>Hexapoda</taxon>
        <taxon>Insecta</taxon>
        <taxon>Pterygota</taxon>
        <taxon>Neoptera</taxon>
        <taxon>Endopterygota</taxon>
        <taxon>Diptera</taxon>
        <taxon>Nematocera</taxon>
        <taxon>Culicoidea</taxon>
        <taxon>Culicidae</taxon>
        <taxon>Culicinae</taxon>
        <taxon>Culicini</taxon>
        <taxon>Culex</taxon>
        <taxon>Culex</taxon>
    </lineage>
</organism>
<dbReference type="EMBL" id="HBUE01189812">
    <property type="protein sequence ID" value="CAG6524628.1"/>
    <property type="molecule type" value="Transcribed_RNA"/>
</dbReference>
<dbReference type="EMBL" id="HBUE01189817">
    <property type="protein sequence ID" value="CAG6524634.1"/>
    <property type="molecule type" value="Transcribed_RNA"/>
</dbReference>
<dbReference type="EMBL" id="HBUE01295668">
    <property type="protein sequence ID" value="CAG6576317.1"/>
    <property type="molecule type" value="Transcribed_RNA"/>
</dbReference>